<sequence length="292" mass="31134">MSEIDKICLLGFGEVGQTLAEDLLEAGGVTLSAWDIKFDDADSIPSCGLKQFAVTGGMSAVDAVLGADLVISAVTAAETVNAARSVAAGIEPGTWYVDMNSASPGMKREAAKLINDAGGKYVEAAVMSPIGPKRIATSILLGGPHAALFEPLARDLGFAGMRLFSDEYGKASAAKMCRSVVVKGVEAILTESLLSARHYGVEDTVVTSLNDLFPGPDWQKLSRYMISRSLEHGKRRAEEMREVARTVEEAGIVPLMSTASAERHDWAALRKDALKEEDLADMLDAIMKIDLQ</sequence>
<dbReference type="InterPro" id="IPR015814">
    <property type="entry name" value="Pgluconate_DH_NAD-bd_C"/>
</dbReference>
<dbReference type="GO" id="GO:0050661">
    <property type="term" value="F:NADP binding"/>
    <property type="evidence" value="ECO:0007669"/>
    <property type="project" value="InterPro"/>
</dbReference>
<dbReference type="EMBL" id="VFIY01000015">
    <property type="protein sequence ID" value="TPD59062.1"/>
    <property type="molecule type" value="Genomic_DNA"/>
</dbReference>
<dbReference type="PANTHER" id="PTHR43580">
    <property type="entry name" value="OXIDOREDUCTASE GLYR1-RELATED"/>
    <property type="match status" value="1"/>
</dbReference>
<name>A0A501PGC9_9PROT</name>
<dbReference type="SUPFAM" id="SSF48179">
    <property type="entry name" value="6-phosphogluconate dehydrogenase C-terminal domain-like"/>
    <property type="match status" value="1"/>
</dbReference>
<keyword evidence="4" id="KW-1185">Reference proteome</keyword>
<comment type="caution">
    <text evidence="3">The sequence shown here is derived from an EMBL/GenBank/DDBJ whole genome shotgun (WGS) entry which is preliminary data.</text>
</comment>
<dbReference type="Gene3D" id="3.40.50.720">
    <property type="entry name" value="NAD(P)-binding Rossmann-like Domain"/>
    <property type="match status" value="1"/>
</dbReference>
<dbReference type="SUPFAM" id="SSF51735">
    <property type="entry name" value="NAD(P)-binding Rossmann-fold domains"/>
    <property type="match status" value="1"/>
</dbReference>
<reference evidence="4" key="1">
    <citation type="submission" date="2019-06" db="EMBL/GenBank/DDBJ databases">
        <title>The complete genome of Emcibacter congregatus ZYLT.</title>
        <authorList>
            <person name="Zhao Z."/>
        </authorList>
    </citation>
    <scope>NUCLEOTIDE SEQUENCE [LARGE SCALE GENOMIC DNA]</scope>
    <source>
        <strain evidence="4">MCCC 1A06723</strain>
    </source>
</reference>
<dbReference type="PANTHER" id="PTHR43580:SF2">
    <property type="entry name" value="CYTOKINE-LIKE NUCLEAR FACTOR N-PAC"/>
    <property type="match status" value="1"/>
</dbReference>
<evidence type="ECO:0000259" key="2">
    <source>
        <dbReference type="Pfam" id="PF09130"/>
    </source>
</evidence>
<dbReference type="InterPro" id="IPR036291">
    <property type="entry name" value="NAD(P)-bd_dom_sf"/>
</dbReference>
<dbReference type="OrthoDB" id="4333at2"/>
<proteinExistence type="predicted"/>
<dbReference type="Pfam" id="PF03446">
    <property type="entry name" value="NAD_binding_2"/>
    <property type="match status" value="1"/>
</dbReference>
<dbReference type="InterPro" id="IPR008927">
    <property type="entry name" value="6-PGluconate_DH-like_C_sf"/>
</dbReference>
<dbReference type="Proteomes" id="UP000319148">
    <property type="component" value="Unassembled WGS sequence"/>
</dbReference>
<dbReference type="InterPro" id="IPR006115">
    <property type="entry name" value="6PGDH_NADP-bd"/>
</dbReference>
<dbReference type="Pfam" id="PF09130">
    <property type="entry name" value="DUF1932"/>
    <property type="match status" value="1"/>
</dbReference>
<dbReference type="InterPro" id="IPR013328">
    <property type="entry name" value="6PGD_dom2"/>
</dbReference>
<dbReference type="RefSeq" id="WP_139941281.1">
    <property type="nucleotide sequence ID" value="NZ_JBHSYP010000002.1"/>
</dbReference>
<protein>
    <submittedName>
        <fullName evidence="3">NAD(P)-dependent oxidoreductase</fullName>
    </submittedName>
</protein>
<evidence type="ECO:0000259" key="1">
    <source>
        <dbReference type="Pfam" id="PF03446"/>
    </source>
</evidence>
<organism evidence="3 4">
    <name type="scientific">Emcibacter nanhaiensis</name>
    <dbReference type="NCBI Taxonomy" id="1505037"/>
    <lineage>
        <taxon>Bacteria</taxon>
        <taxon>Pseudomonadati</taxon>
        <taxon>Pseudomonadota</taxon>
        <taxon>Alphaproteobacteria</taxon>
        <taxon>Emcibacterales</taxon>
        <taxon>Emcibacteraceae</taxon>
        <taxon>Emcibacter</taxon>
    </lineage>
</organism>
<dbReference type="Gene3D" id="1.10.1040.10">
    <property type="entry name" value="N-(1-d-carboxylethyl)-l-norvaline Dehydrogenase, domain 2"/>
    <property type="match status" value="1"/>
</dbReference>
<feature type="domain" description="6-phosphogluconate dehydrogenase NADP-binding" evidence="1">
    <location>
        <begin position="6"/>
        <end position="147"/>
    </location>
</feature>
<evidence type="ECO:0000313" key="4">
    <source>
        <dbReference type="Proteomes" id="UP000319148"/>
    </source>
</evidence>
<evidence type="ECO:0000313" key="3">
    <source>
        <dbReference type="EMBL" id="TPD59062.1"/>
    </source>
</evidence>
<dbReference type="InterPro" id="IPR051265">
    <property type="entry name" value="HIBADH-related_NP60_sf"/>
</dbReference>
<feature type="domain" description="Phosphogluconate dehydrogenase NAD-binding putative C-terminal" evidence="2">
    <location>
        <begin position="196"/>
        <end position="265"/>
    </location>
</feature>
<dbReference type="AlphaFoldDB" id="A0A501PGC9"/>
<accession>A0A501PGC9</accession>
<gene>
    <name evidence="3" type="ORF">FIV46_12570</name>
</gene>